<dbReference type="PANTHER" id="PTHR11575">
    <property type="entry name" value="5'-NUCLEOTIDASE-RELATED"/>
    <property type="match status" value="1"/>
</dbReference>
<reference evidence="6 7" key="1">
    <citation type="journal article" date="2024" name="BMC Genomics">
        <title>De novo assembly and annotation of Popillia japonica's genome with initial clues to its potential as an invasive pest.</title>
        <authorList>
            <person name="Cucini C."/>
            <person name="Boschi S."/>
            <person name="Funari R."/>
            <person name="Cardaioli E."/>
            <person name="Iannotti N."/>
            <person name="Marturano G."/>
            <person name="Paoli F."/>
            <person name="Bruttini M."/>
            <person name="Carapelli A."/>
            <person name="Frati F."/>
            <person name="Nardi F."/>
        </authorList>
    </citation>
    <scope>NUCLEOTIDE SEQUENCE [LARGE SCALE GENOMIC DNA]</scope>
    <source>
        <strain evidence="6">DMR45628</strain>
    </source>
</reference>
<dbReference type="InterPro" id="IPR006179">
    <property type="entry name" value="5_nucleotidase/apyrase"/>
</dbReference>
<dbReference type="InterPro" id="IPR008334">
    <property type="entry name" value="5'-Nucleotdase_C"/>
</dbReference>
<dbReference type="InterPro" id="IPR041821">
    <property type="entry name" value="CG11883_N"/>
</dbReference>
<feature type="domain" description="Calcineurin-like phosphoesterase" evidence="4">
    <location>
        <begin position="52"/>
        <end position="257"/>
    </location>
</feature>
<sequence>MVIYFSNTTYLSLSPLARLSLSKLFQASLEVRAVGRRAINSLSGENMSQNLVILHFNDIYNVEVSTATEPIGGAARFCTAIKSFQHLNPLILFSGDAFSPSMLSTFTKGEQMVPVLNEIGTHCAVLGNHDFDHGLEVLSQWVAETNFPWLMSNVVDNETGRPLGEGRITYVVEWAGKTIGLVGLVEREWLDTLATINPDELTFLDYAEAGSKLAKQLKEEGCDYVIALTHMRTPNDKKLAAQCDEIDLILGGHDHVYEILEINNKYIIKSGTDFRRFSKITINFDSLSANGRPEIDVQEIRVTSDYEECSVLTEKLEKYKSMVDCKMEEVLEQDKMEEVLGCFSVPLDGRFSAIRTGETNLGNWVCDVILAATGADLVLLNSGTFRSDQIHPPGEFTMKDLVNIVPMRDPLRILNITGQQLLDMLENGVSMYPKLEGRFPQVAGVSFAFSPFKPPGERVDAMFIRIGDEYLKLDQKYRLATKSYLHSDQKYRLATKSYLHSGCDGYVMLRNAEVDMLEDECPELGLAIQNHFQAINIRQGKTKKHSKHRQSLVTLSRRHSLVKTLEGAELDGPPPLRRLSTIETPHPTSRLTRRASLDDLEQESCRLTPKVENRIVILDSEEKRQELLLMRQRFEEDSVILEVDECSPQN</sequence>
<evidence type="ECO:0000313" key="7">
    <source>
        <dbReference type="Proteomes" id="UP001458880"/>
    </source>
</evidence>
<organism evidence="6 7">
    <name type="scientific">Popillia japonica</name>
    <name type="common">Japanese beetle</name>
    <dbReference type="NCBI Taxonomy" id="7064"/>
    <lineage>
        <taxon>Eukaryota</taxon>
        <taxon>Metazoa</taxon>
        <taxon>Ecdysozoa</taxon>
        <taxon>Arthropoda</taxon>
        <taxon>Hexapoda</taxon>
        <taxon>Insecta</taxon>
        <taxon>Pterygota</taxon>
        <taxon>Neoptera</taxon>
        <taxon>Endopterygota</taxon>
        <taxon>Coleoptera</taxon>
        <taxon>Polyphaga</taxon>
        <taxon>Scarabaeiformia</taxon>
        <taxon>Scarabaeidae</taxon>
        <taxon>Rutelinae</taxon>
        <taxon>Popillia</taxon>
    </lineage>
</organism>
<dbReference type="Gene3D" id="3.90.780.10">
    <property type="entry name" value="5'-Nucleotidase, C-terminal domain"/>
    <property type="match status" value="1"/>
</dbReference>
<dbReference type="InterPro" id="IPR029052">
    <property type="entry name" value="Metallo-depent_PP-like"/>
</dbReference>
<evidence type="ECO:0000259" key="4">
    <source>
        <dbReference type="Pfam" id="PF00149"/>
    </source>
</evidence>
<keyword evidence="2" id="KW-0732">Signal</keyword>
<dbReference type="Pfam" id="PF00149">
    <property type="entry name" value="Metallophos"/>
    <property type="match status" value="1"/>
</dbReference>
<dbReference type="PRINTS" id="PR01607">
    <property type="entry name" value="APYRASEFAMLY"/>
</dbReference>
<accession>A0AAW1KQN6</accession>
<dbReference type="InterPro" id="IPR004843">
    <property type="entry name" value="Calcineurin-like_PHP"/>
</dbReference>
<evidence type="ECO:0000313" key="6">
    <source>
        <dbReference type="EMBL" id="KAK9722538.1"/>
    </source>
</evidence>
<dbReference type="Pfam" id="PF02872">
    <property type="entry name" value="5_nucleotid_C"/>
    <property type="match status" value="1"/>
</dbReference>
<dbReference type="GO" id="GO:0016787">
    <property type="term" value="F:hydrolase activity"/>
    <property type="evidence" value="ECO:0007669"/>
    <property type="project" value="UniProtKB-KW"/>
</dbReference>
<dbReference type="CDD" id="cd07406">
    <property type="entry name" value="MPP_CG11883_N"/>
    <property type="match status" value="1"/>
</dbReference>
<evidence type="ECO:0000259" key="5">
    <source>
        <dbReference type="Pfam" id="PF02872"/>
    </source>
</evidence>
<evidence type="ECO:0000256" key="2">
    <source>
        <dbReference type="ARBA" id="ARBA00022729"/>
    </source>
</evidence>
<dbReference type="Gene3D" id="3.60.21.10">
    <property type="match status" value="1"/>
</dbReference>
<dbReference type="InterPro" id="IPR036907">
    <property type="entry name" value="5'-Nucleotdase_C_sf"/>
</dbReference>
<dbReference type="GO" id="GO:0000166">
    <property type="term" value="F:nucleotide binding"/>
    <property type="evidence" value="ECO:0007669"/>
    <property type="project" value="UniProtKB-KW"/>
</dbReference>
<name>A0AAW1KQN6_POPJA</name>
<evidence type="ECO:0000256" key="3">
    <source>
        <dbReference type="RuleBase" id="RU362119"/>
    </source>
</evidence>
<dbReference type="SUPFAM" id="SSF55816">
    <property type="entry name" value="5'-nucleotidase (syn. UDP-sugar hydrolase), C-terminal domain"/>
    <property type="match status" value="1"/>
</dbReference>
<dbReference type="AlphaFoldDB" id="A0AAW1KQN6"/>
<proteinExistence type="inferred from homology"/>
<protein>
    <submittedName>
        <fullName evidence="6">5prime-nucleotidase, C-terminal domain</fullName>
    </submittedName>
</protein>
<comment type="caution">
    <text evidence="6">The sequence shown here is derived from an EMBL/GenBank/DDBJ whole genome shotgun (WGS) entry which is preliminary data.</text>
</comment>
<feature type="domain" description="5'-Nucleotidase C-terminal" evidence="5">
    <location>
        <begin position="349"/>
        <end position="487"/>
    </location>
</feature>
<keyword evidence="7" id="KW-1185">Reference proteome</keyword>
<gene>
    <name evidence="6" type="ORF">QE152_g19624</name>
</gene>
<dbReference type="GO" id="GO:0009166">
    <property type="term" value="P:nucleotide catabolic process"/>
    <property type="evidence" value="ECO:0007669"/>
    <property type="project" value="InterPro"/>
</dbReference>
<dbReference type="EMBL" id="JASPKY010000187">
    <property type="protein sequence ID" value="KAK9722538.1"/>
    <property type="molecule type" value="Genomic_DNA"/>
</dbReference>
<dbReference type="SUPFAM" id="SSF56300">
    <property type="entry name" value="Metallo-dependent phosphatases"/>
    <property type="match status" value="1"/>
</dbReference>
<dbReference type="PANTHER" id="PTHR11575:SF48">
    <property type="entry name" value="5'-NUCLEOTIDASE"/>
    <property type="match status" value="1"/>
</dbReference>
<keyword evidence="3" id="KW-0547">Nucleotide-binding</keyword>
<evidence type="ECO:0000256" key="1">
    <source>
        <dbReference type="ARBA" id="ARBA00006654"/>
    </source>
</evidence>
<dbReference type="Proteomes" id="UP001458880">
    <property type="component" value="Unassembled WGS sequence"/>
</dbReference>
<keyword evidence="3" id="KW-0378">Hydrolase</keyword>
<comment type="similarity">
    <text evidence="1 3">Belongs to the 5'-nucleotidase family.</text>
</comment>